<dbReference type="RefSeq" id="XP_024362670.1">
    <property type="nucleotide sequence ID" value="XM_024506902.2"/>
</dbReference>
<dbReference type="RefSeq" id="XP_024362671.1">
    <property type="nucleotide sequence ID" value="XM_024506903.2"/>
</dbReference>
<dbReference type="EnsemblPlants" id="Pp3c23_17210V3.3">
    <property type="protein sequence ID" value="Pp3c23_17210V3.3"/>
    <property type="gene ID" value="Pp3c23_17210"/>
</dbReference>
<dbReference type="STRING" id="3218.A0A2K1IJR4"/>
<dbReference type="AlphaFoldDB" id="A0A2K1IJR4"/>
<reference evidence="2 4" key="2">
    <citation type="journal article" date="2018" name="Plant J.">
        <title>The Physcomitrella patens chromosome-scale assembly reveals moss genome structure and evolution.</title>
        <authorList>
            <person name="Lang D."/>
            <person name="Ullrich K.K."/>
            <person name="Murat F."/>
            <person name="Fuchs J."/>
            <person name="Jenkins J."/>
            <person name="Haas F.B."/>
            <person name="Piednoel M."/>
            <person name="Gundlach H."/>
            <person name="Van Bel M."/>
            <person name="Meyberg R."/>
            <person name="Vives C."/>
            <person name="Morata J."/>
            <person name="Symeonidi A."/>
            <person name="Hiss M."/>
            <person name="Muchero W."/>
            <person name="Kamisugi Y."/>
            <person name="Saleh O."/>
            <person name="Blanc G."/>
            <person name="Decker E.L."/>
            <person name="van Gessel N."/>
            <person name="Grimwood J."/>
            <person name="Hayes R.D."/>
            <person name="Graham S.W."/>
            <person name="Gunter L.E."/>
            <person name="McDaniel S.F."/>
            <person name="Hoernstein S.N.W."/>
            <person name="Larsson A."/>
            <person name="Li F.W."/>
            <person name="Perroud P.F."/>
            <person name="Phillips J."/>
            <person name="Ranjan P."/>
            <person name="Rokshar D.S."/>
            <person name="Rothfels C.J."/>
            <person name="Schneider L."/>
            <person name="Shu S."/>
            <person name="Stevenson D.W."/>
            <person name="Thummler F."/>
            <person name="Tillich M."/>
            <person name="Villarreal Aguilar J.C."/>
            <person name="Widiez T."/>
            <person name="Wong G.K."/>
            <person name="Wymore A."/>
            <person name="Zhang Y."/>
            <person name="Zimmer A.D."/>
            <person name="Quatrano R.S."/>
            <person name="Mayer K.F.X."/>
            <person name="Goodstein D."/>
            <person name="Casacuberta J.M."/>
            <person name="Vandepoele K."/>
            <person name="Reski R."/>
            <person name="Cuming A.C."/>
            <person name="Tuskan G.A."/>
            <person name="Maumus F."/>
            <person name="Salse J."/>
            <person name="Schmutz J."/>
            <person name="Rensing S.A."/>
        </authorList>
    </citation>
    <scope>NUCLEOTIDE SEQUENCE [LARGE SCALE GENOMIC DNA]</scope>
    <source>
        <strain evidence="3 4">cv. Gransden 2004</strain>
    </source>
</reference>
<dbReference type="EnsemblPlants" id="Pp3c23_17210V3.1">
    <property type="protein sequence ID" value="Pp3c23_17210V3.1"/>
    <property type="gene ID" value="Pp3c23_17210"/>
</dbReference>
<proteinExistence type="predicted"/>
<gene>
    <name evidence="3" type="primary">LOC112275998</name>
    <name evidence="2" type="ORF">PHYPA_028206</name>
</gene>
<name>A0A2K1IJR4_PHYPA</name>
<dbReference type="Proteomes" id="UP000006727">
    <property type="component" value="Chromosome 23"/>
</dbReference>
<organism evidence="2">
    <name type="scientific">Physcomitrium patens</name>
    <name type="common">Spreading-leaved earth moss</name>
    <name type="synonym">Physcomitrella patens</name>
    <dbReference type="NCBI Taxonomy" id="3218"/>
    <lineage>
        <taxon>Eukaryota</taxon>
        <taxon>Viridiplantae</taxon>
        <taxon>Streptophyta</taxon>
        <taxon>Embryophyta</taxon>
        <taxon>Bryophyta</taxon>
        <taxon>Bryophytina</taxon>
        <taxon>Bryopsida</taxon>
        <taxon>Funariidae</taxon>
        <taxon>Funariales</taxon>
        <taxon>Funariaceae</taxon>
        <taxon>Physcomitrium</taxon>
    </lineage>
</organism>
<dbReference type="InterPro" id="IPR042099">
    <property type="entry name" value="ANL_N_sf"/>
</dbReference>
<protein>
    <recommendedName>
        <fullName evidence="1">AMP-dependent synthetase/ligase domain-containing protein</fullName>
    </recommendedName>
</protein>
<dbReference type="EnsemblPlants" id="Pp3c23_17210V3.6">
    <property type="protein sequence ID" value="Pp3c23_17210V3.6"/>
    <property type="gene ID" value="Pp3c23_17210"/>
</dbReference>
<dbReference type="OrthoDB" id="1700726at2759"/>
<dbReference type="SUPFAM" id="SSF56801">
    <property type="entry name" value="Acetyl-CoA synthetase-like"/>
    <property type="match status" value="1"/>
</dbReference>
<dbReference type="EnsemblPlants" id="Pp3c23_17210V3.5">
    <property type="protein sequence ID" value="Pp3c23_17210V3.5"/>
    <property type="gene ID" value="Pp3c23_17210"/>
</dbReference>
<sequence length="749" mass="82402">MTMQVNSLLPQGHRLCAETFTMHLGLGHPSKPLVQSPLTQWHQEFTLQYSSRKSHSIKRRPQTVTPCATVEPRQYFQGERKCAPLFEGASESLPSESSEWRAVPDIWKTAAEKYGDRVALVDPHRQPPSQITYKQLEQSILDFAEGLRVCGIRPDQHMSLFADNSHRWLISDQGIMAAGAVAAVRGSRSSTDELYHIVTHSDSVALVVDNLEIYNKIADRLKGNTVIKFVIVLWTSKDTLKDLKDGSEVPFYSFDELMASGRTSRQALAAVASSGERVQCDVIHPDDVATLVYTSGTTGNPKGVMLTHANLLHQIVHLGSVVQPGPGDRFLSLLPPWHMYERSAEYFALSRGVSQVYTSVKTLKEDLARYPPDYFVAVPLVFDILYSGVQKQIAAGSKFRKQIALTLLSLSLKFVDIKRKQEGRDVTKGRESFSPVAAAKVWAIATIGALLLLPFHLLAQKLVYSKILASIGIKKAAISGGGSLPPYVDRFFEAIGIRVLNGYGLTETSPVVSCRLPSNNVLGTVGGPIPETEIKVVDPNSGNIVPPGIKGSVKIRGPQVMKGYYKNPAATSKAIDSDGWFETGDLGWKVPSSPVGPARMCGGLLVLDGRAKDTIVLSTGENVEPQEIEEAIMQSKLIQNVMLVGQDKRRLGALIVGNKEELEAAVKEYKLAKGDSSKPIKSDRTNVIRREINRLLANSSWPVGPFALIEESFTIENGLMTPTMKVRREVVYERYKDEIDGLFNANKDI</sequence>
<dbReference type="RefSeq" id="XP_024362672.1">
    <property type="nucleotide sequence ID" value="XM_024506904.2"/>
</dbReference>
<dbReference type="Gramene" id="Pp3c23_17210V3.1">
    <property type="protein sequence ID" value="Pp3c23_17210V3.1"/>
    <property type="gene ID" value="Pp3c23_17210"/>
</dbReference>
<reference evidence="3" key="3">
    <citation type="submission" date="2020-12" db="UniProtKB">
        <authorList>
            <consortium name="EnsemblPlants"/>
        </authorList>
    </citation>
    <scope>IDENTIFICATION</scope>
</reference>
<dbReference type="OMA" id="MEAKRIY"/>
<dbReference type="Gene3D" id="3.30.300.30">
    <property type="match status" value="1"/>
</dbReference>
<feature type="domain" description="AMP-dependent synthetase/ligase" evidence="1">
    <location>
        <begin position="108"/>
        <end position="565"/>
    </location>
</feature>
<evidence type="ECO:0000313" key="3">
    <source>
        <dbReference type="EnsemblPlants" id="Pp3c23_17210V3.1"/>
    </source>
</evidence>
<dbReference type="Gramene" id="Pp3c23_17210V3.3">
    <property type="protein sequence ID" value="Pp3c23_17210V3.3"/>
    <property type="gene ID" value="Pp3c23_17210"/>
</dbReference>
<dbReference type="Gramene" id="Pp3c23_17210V3.4">
    <property type="protein sequence ID" value="Pp3c23_17210V3.4"/>
    <property type="gene ID" value="Pp3c23_17210"/>
</dbReference>
<dbReference type="EMBL" id="ABEU02000023">
    <property type="protein sequence ID" value="PNR29512.1"/>
    <property type="molecule type" value="Genomic_DNA"/>
</dbReference>
<dbReference type="FunCoup" id="A0A2K1IJR4">
    <property type="interactions" value="763"/>
</dbReference>
<dbReference type="Gramene" id="Pp3c23_17210V3.5">
    <property type="protein sequence ID" value="Pp3c23_17210V3.5"/>
    <property type="gene ID" value="Pp3c23_17210"/>
</dbReference>
<dbReference type="GeneID" id="112275998"/>
<dbReference type="PaxDb" id="3218-PP1S222_97V6.2"/>
<dbReference type="Gene3D" id="3.40.50.12780">
    <property type="entry name" value="N-terminal domain of ligase-like"/>
    <property type="match status" value="1"/>
</dbReference>
<dbReference type="Gramene" id="Pp3c23_17210V3.6">
    <property type="protein sequence ID" value="Pp3c23_17210V3.6"/>
    <property type="gene ID" value="Pp3c23_17210"/>
</dbReference>
<accession>A0A2K1IJR4</accession>
<keyword evidence="4" id="KW-1185">Reference proteome</keyword>
<dbReference type="RefSeq" id="XP_024362673.1">
    <property type="nucleotide sequence ID" value="XM_024506905.2"/>
</dbReference>
<evidence type="ECO:0000313" key="4">
    <source>
        <dbReference type="Proteomes" id="UP000006727"/>
    </source>
</evidence>
<dbReference type="PANTHER" id="PTHR43813">
    <property type="entry name" value="ACYL-ACTIVATING ENZYME 16, CHLOROPLASTIC-RELATED"/>
    <property type="match status" value="1"/>
</dbReference>
<dbReference type="PANTHER" id="PTHR43813:SF1">
    <property type="entry name" value="ACYL-ACTIVATING ENZYME 16, CHLOROPLASTIC-RELATED"/>
    <property type="match status" value="1"/>
</dbReference>
<evidence type="ECO:0000259" key="1">
    <source>
        <dbReference type="Pfam" id="PF00501"/>
    </source>
</evidence>
<dbReference type="CDD" id="cd17640">
    <property type="entry name" value="LC_FACS_like"/>
    <property type="match status" value="1"/>
</dbReference>
<dbReference type="InterPro" id="IPR000873">
    <property type="entry name" value="AMP-dep_synth/lig_dom"/>
</dbReference>
<dbReference type="Pfam" id="PF00501">
    <property type="entry name" value="AMP-binding"/>
    <property type="match status" value="1"/>
</dbReference>
<reference evidence="2 4" key="1">
    <citation type="journal article" date="2008" name="Science">
        <title>The Physcomitrella genome reveals evolutionary insights into the conquest of land by plants.</title>
        <authorList>
            <person name="Rensing S."/>
            <person name="Lang D."/>
            <person name="Zimmer A."/>
            <person name="Terry A."/>
            <person name="Salamov A."/>
            <person name="Shapiro H."/>
            <person name="Nishiyama T."/>
            <person name="Perroud P.-F."/>
            <person name="Lindquist E."/>
            <person name="Kamisugi Y."/>
            <person name="Tanahashi T."/>
            <person name="Sakakibara K."/>
            <person name="Fujita T."/>
            <person name="Oishi K."/>
            <person name="Shin-I T."/>
            <person name="Kuroki Y."/>
            <person name="Toyoda A."/>
            <person name="Suzuki Y."/>
            <person name="Hashimoto A."/>
            <person name="Yamaguchi K."/>
            <person name="Sugano A."/>
            <person name="Kohara Y."/>
            <person name="Fujiyama A."/>
            <person name="Anterola A."/>
            <person name="Aoki S."/>
            <person name="Ashton N."/>
            <person name="Barbazuk W.B."/>
            <person name="Barker E."/>
            <person name="Bennetzen J."/>
            <person name="Bezanilla M."/>
            <person name="Blankenship R."/>
            <person name="Cho S.H."/>
            <person name="Dutcher S."/>
            <person name="Estelle M."/>
            <person name="Fawcett J.A."/>
            <person name="Gundlach H."/>
            <person name="Hanada K."/>
            <person name="Heyl A."/>
            <person name="Hicks K.A."/>
            <person name="Hugh J."/>
            <person name="Lohr M."/>
            <person name="Mayer K."/>
            <person name="Melkozernov A."/>
            <person name="Murata T."/>
            <person name="Nelson D."/>
            <person name="Pils B."/>
            <person name="Prigge M."/>
            <person name="Reiss B."/>
            <person name="Renner T."/>
            <person name="Rombauts S."/>
            <person name="Rushton P."/>
            <person name="Sanderfoot A."/>
            <person name="Schween G."/>
            <person name="Shiu S.-H."/>
            <person name="Stueber K."/>
            <person name="Theodoulou F.L."/>
            <person name="Tu H."/>
            <person name="Van de Peer Y."/>
            <person name="Verrier P.J."/>
            <person name="Waters E."/>
            <person name="Wood A."/>
            <person name="Yang L."/>
            <person name="Cove D."/>
            <person name="Cuming A."/>
            <person name="Hasebe M."/>
            <person name="Lucas S."/>
            <person name="Mishler D.B."/>
            <person name="Reski R."/>
            <person name="Grigoriev I."/>
            <person name="Quatrano R.S."/>
            <person name="Boore J.L."/>
        </authorList>
    </citation>
    <scope>NUCLEOTIDE SEQUENCE [LARGE SCALE GENOMIC DNA]</scope>
    <source>
        <strain evidence="3 4">cv. Gransden 2004</strain>
    </source>
</reference>
<dbReference type="InterPro" id="IPR045851">
    <property type="entry name" value="AMP-bd_C_sf"/>
</dbReference>
<evidence type="ECO:0000313" key="2">
    <source>
        <dbReference type="EMBL" id="PNR29512.1"/>
    </source>
</evidence>
<dbReference type="PROSITE" id="PS00455">
    <property type="entry name" value="AMP_BINDING"/>
    <property type="match status" value="1"/>
</dbReference>
<dbReference type="Pfam" id="PF23562">
    <property type="entry name" value="AMP-binding_C_3"/>
    <property type="match status" value="1"/>
</dbReference>
<dbReference type="InterPro" id="IPR020845">
    <property type="entry name" value="AMP-binding_CS"/>
</dbReference>
<dbReference type="InterPro" id="IPR052987">
    <property type="entry name" value="Chloroplast_AMP-bd_Enzymes"/>
</dbReference>
<dbReference type="KEGG" id="ppp:112275998"/>
<dbReference type="RefSeq" id="XP_024362669.1">
    <property type="nucleotide sequence ID" value="XM_024506901.2"/>
</dbReference>
<dbReference type="EnsemblPlants" id="Pp3c23_17210V3.4">
    <property type="protein sequence ID" value="Pp3c23_17210V3.4"/>
    <property type="gene ID" value="Pp3c23_17210"/>
</dbReference>